<keyword evidence="3" id="KW-1185">Reference proteome</keyword>
<dbReference type="AlphaFoldDB" id="A0AAD5R8J0"/>
<organism evidence="2 3">
    <name type="scientific">Parelaphostrongylus tenuis</name>
    <name type="common">Meningeal worm</name>
    <dbReference type="NCBI Taxonomy" id="148309"/>
    <lineage>
        <taxon>Eukaryota</taxon>
        <taxon>Metazoa</taxon>
        <taxon>Ecdysozoa</taxon>
        <taxon>Nematoda</taxon>
        <taxon>Chromadorea</taxon>
        <taxon>Rhabditida</taxon>
        <taxon>Rhabditina</taxon>
        <taxon>Rhabditomorpha</taxon>
        <taxon>Strongyloidea</taxon>
        <taxon>Metastrongylidae</taxon>
        <taxon>Parelaphostrongylus</taxon>
    </lineage>
</organism>
<sequence>MPKTTSYLKLFLFSLKGKPPACFLNKCTNKNEVKTKPKKPYTSKINHSAHYESSKSGTETTPARKVDMVNKSVEKSLKKRQSTMLSTGLLTALNPTTKRLEKIRVLLDTGAEPSFINEKLAQKLHLPIIDEMKLHLNTFGSHEVQEHIARQVALDAWDAEGNQLSLSLYTRNMLTKPLHAPKMSGRQ</sequence>
<comment type="caution">
    <text evidence="2">The sequence shown here is derived from an EMBL/GenBank/DDBJ whole genome shotgun (WGS) entry which is preliminary data.</text>
</comment>
<accession>A0AAD5R8J0</accession>
<dbReference type="Proteomes" id="UP001196413">
    <property type="component" value="Unassembled WGS sequence"/>
</dbReference>
<proteinExistence type="predicted"/>
<evidence type="ECO:0008006" key="4">
    <source>
        <dbReference type="Google" id="ProtNLM"/>
    </source>
</evidence>
<dbReference type="Gene3D" id="2.40.70.10">
    <property type="entry name" value="Acid Proteases"/>
    <property type="match status" value="1"/>
</dbReference>
<protein>
    <recommendedName>
        <fullName evidence="4">Peptidase A2 domain-containing protein</fullName>
    </recommendedName>
</protein>
<dbReference type="SUPFAM" id="SSF50630">
    <property type="entry name" value="Acid proteases"/>
    <property type="match status" value="1"/>
</dbReference>
<evidence type="ECO:0000313" key="3">
    <source>
        <dbReference type="Proteomes" id="UP001196413"/>
    </source>
</evidence>
<dbReference type="Pfam" id="PF13650">
    <property type="entry name" value="Asp_protease_2"/>
    <property type="match status" value="1"/>
</dbReference>
<name>A0AAD5R8J0_PARTN</name>
<dbReference type="EMBL" id="JAHQIW010007038">
    <property type="protein sequence ID" value="KAJ1371758.1"/>
    <property type="molecule type" value="Genomic_DNA"/>
</dbReference>
<dbReference type="InterPro" id="IPR021109">
    <property type="entry name" value="Peptidase_aspartic_dom_sf"/>
</dbReference>
<evidence type="ECO:0000256" key="1">
    <source>
        <dbReference type="SAM" id="MobiDB-lite"/>
    </source>
</evidence>
<reference evidence="2" key="1">
    <citation type="submission" date="2021-06" db="EMBL/GenBank/DDBJ databases">
        <title>Parelaphostrongylus tenuis whole genome reference sequence.</title>
        <authorList>
            <person name="Garwood T.J."/>
            <person name="Larsen P.A."/>
            <person name="Fountain-Jones N.M."/>
            <person name="Garbe J.R."/>
            <person name="Macchietto M.G."/>
            <person name="Kania S.A."/>
            <person name="Gerhold R.W."/>
            <person name="Richards J.E."/>
            <person name="Wolf T.M."/>
        </authorList>
    </citation>
    <scope>NUCLEOTIDE SEQUENCE</scope>
    <source>
        <strain evidence="2">MNPRO001-30</strain>
        <tissue evidence="2">Meninges</tissue>
    </source>
</reference>
<feature type="region of interest" description="Disordered" evidence="1">
    <location>
        <begin position="35"/>
        <end position="62"/>
    </location>
</feature>
<gene>
    <name evidence="2" type="ORF">KIN20_033760</name>
</gene>
<evidence type="ECO:0000313" key="2">
    <source>
        <dbReference type="EMBL" id="KAJ1371758.1"/>
    </source>
</evidence>